<protein>
    <submittedName>
        <fullName evidence="1">Uncharacterized protein</fullName>
    </submittedName>
</protein>
<name>A0A396IS24_MEDTR</name>
<comment type="caution">
    <text evidence="1">The sequence shown here is derived from an EMBL/GenBank/DDBJ whole genome shotgun (WGS) entry which is preliminary data.</text>
</comment>
<evidence type="ECO:0000313" key="1">
    <source>
        <dbReference type="EMBL" id="RHN66745.1"/>
    </source>
</evidence>
<reference evidence="1" key="1">
    <citation type="journal article" date="2018" name="Nat. Plants">
        <title>Whole-genome landscape of Medicago truncatula symbiotic genes.</title>
        <authorList>
            <person name="Pecrix Y."/>
            <person name="Gamas P."/>
            <person name="Carrere S."/>
        </authorList>
    </citation>
    <scope>NUCLEOTIDE SEQUENCE</scope>
    <source>
        <tissue evidence="1">Leaves</tissue>
    </source>
</reference>
<proteinExistence type="predicted"/>
<sequence length="52" mass="6662">MFPAYIYFCICYKLYWRFYENKLKIIYEYCHKLFSYILPNRITKFMLVDKLN</sequence>
<accession>A0A396IS24</accession>
<dbReference type="Proteomes" id="UP000265566">
    <property type="component" value="Chromosome 3"/>
</dbReference>
<gene>
    <name evidence="1" type="ORF">MtrunA17_Chr3g0094891</name>
</gene>
<dbReference type="Gramene" id="rna14819">
    <property type="protein sequence ID" value="RHN66745.1"/>
    <property type="gene ID" value="gene14819"/>
</dbReference>
<dbReference type="AlphaFoldDB" id="A0A396IS24"/>
<dbReference type="EMBL" id="PSQE01000003">
    <property type="protein sequence ID" value="RHN66745.1"/>
    <property type="molecule type" value="Genomic_DNA"/>
</dbReference>
<organism evidence="1">
    <name type="scientific">Medicago truncatula</name>
    <name type="common">Barrel medic</name>
    <name type="synonym">Medicago tribuloides</name>
    <dbReference type="NCBI Taxonomy" id="3880"/>
    <lineage>
        <taxon>Eukaryota</taxon>
        <taxon>Viridiplantae</taxon>
        <taxon>Streptophyta</taxon>
        <taxon>Embryophyta</taxon>
        <taxon>Tracheophyta</taxon>
        <taxon>Spermatophyta</taxon>
        <taxon>Magnoliopsida</taxon>
        <taxon>eudicotyledons</taxon>
        <taxon>Gunneridae</taxon>
        <taxon>Pentapetalae</taxon>
        <taxon>rosids</taxon>
        <taxon>fabids</taxon>
        <taxon>Fabales</taxon>
        <taxon>Fabaceae</taxon>
        <taxon>Papilionoideae</taxon>
        <taxon>50 kb inversion clade</taxon>
        <taxon>NPAAA clade</taxon>
        <taxon>Hologalegina</taxon>
        <taxon>IRL clade</taxon>
        <taxon>Trifolieae</taxon>
        <taxon>Medicago</taxon>
    </lineage>
</organism>